<protein>
    <recommendedName>
        <fullName evidence="4">Secreted protein</fullName>
    </recommendedName>
</protein>
<proteinExistence type="predicted"/>
<organism evidence="2 3">
    <name type="scientific">Staurois parvus</name>
    <dbReference type="NCBI Taxonomy" id="386267"/>
    <lineage>
        <taxon>Eukaryota</taxon>
        <taxon>Metazoa</taxon>
        <taxon>Chordata</taxon>
        <taxon>Craniata</taxon>
        <taxon>Vertebrata</taxon>
        <taxon>Euteleostomi</taxon>
        <taxon>Amphibia</taxon>
        <taxon>Batrachia</taxon>
        <taxon>Anura</taxon>
        <taxon>Neobatrachia</taxon>
        <taxon>Ranoidea</taxon>
        <taxon>Ranidae</taxon>
        <taxon>Staurois</taxon>
    </lineage>
</organism>
<comment type="caution">
    <text evidence="2">The sequence shown here is derived from an EMBL/GenBank/DDBJ whole genome shotgun (WGS) entry which is preliminary data.</text>
</comment>
<feature type="signal peptide" evidence="1">
    <location>
        <begin position="1"/>
        <end position="25"/>
    </location>
</feature>
<evidence type="ECO:0000256" key="1">
    <source>
        <dbReference type="SAM" id="SignalP"/>
    </source>
</evidence>
<accession>A0ABN9GT37</accession>
<dbReference type="Proteomes" id="UP001162483">
    <property type="component" value="Unassembled WGS sequence"/>
</dbReference>
<evidence type="ECO:0000313" key="3">
    <source>
        <dbReference type="Proteomes" id="UP001162483"/>
    </source>
</evidence>
<sequence>MVLATMLQLSFRVLAIFLQPRPVMANCWHAEPSHFGHSGSKRFAITGLGHLYVEQQFFFFTVITSNLTHLLPIQT</sequence>
<gene>
    <name evidence="2" type="ORF">SPARVUS_LOCUS14737187</name>
</gene>
<keyword evidence="1" id="KW-0732">Signal</keyword>
<name>A0ABN9GT37_9NEOB</name>
<reference evidence="2" key="1">
    <citation type="submission" date="2023-05" db="EMBL/GenBank/DDBJ databases">
        <authorList>
            <person name="Stuckert A."/>
        </authorList>
    </citation>
    <scope>NUCLEOTIDE SEQUENCE</scope>
</reference>
<feature type="chain" id="PRO_5046456220" description="Secreted protein" evidence="1">
    <location>
        <begin position="26"/>
        <end position="75"/>
    </location>
</feature>
<evidence type="ECO:0008006" key="4">
    <source>
        <dbReference type="Google" id="ProtNLM"/>
    </source>
</evidence>
<evidence type="ECO:0000313" key="2">
    <source>
        <dbReference type="EMBL" id="CAI9612629.1"/>
    </source>
</evidence>
<dbReference type="EMBL" id="CATNWA010019334">
    <property type="protein sequence ID" value="CAI9612629.1"/>
    <property type="molecule type" value="Genomic_DNA"/>
</dbReference>
<keyword evidence="3" id="KW-1185">Reference proteome</keyword>